<keyword evidence="5" id="KW-0548">Nucleotidyltransferase</keyword>
<dbReference type="EMBL" id="JBHLUX010000032">
    <property type="protein sequence ID" value="MFC0471349.1"/>
    <property type="molecule type" value="Genomic_DNA"/>
</dbReference>
<comment type="similarity">
    <text evidence="1">Belongs to the bacterial/plant glucose-1-phosphate adenylyltransferase family.</text>
</comment>
<evidence type="ECO:0000256" key="2">
    <source>
        <dbReference type="ARBA" id="ARBA00023056"/>
    </source>
</evidence>
<reference evidence="5 6" key="1">
    <citation type="submission" date="2024-09" db="EMBL/GenBank/DDBJ databases">
        <authorList>
            <person name="Sun Q."/>
            <person name="Mori K."/>
        </authorList>
    </citation>
    <scope>NUCLEOTIDE SEQUENCE [LARGE SCALE GENOMIC DNA]</scope>
    <source>
        <strain evidence="5 6">NCAIM B.02610</strain>
    </source>
</reference>
<accession>A0ABV6KDF4</accession>
<dbReference type="Gene3D" id="3.90.550.10">
    <property type="entry name" value="Spore Coat Polysaccharide Biosynthesis Protein SpsA, Chain A"/>
    <property type="match status" value="1"/>
</dbReference>
<protein>
    <submittedName>
        <fullName evidence="5">Glucose-1-phosphate adenylyltransferase subunit GlgD</fullName>
        <ecNumber evidence="5">2.7.7.27</ecNumber>
    </submittedName>
</protein>
<keyword evidence="5" id="KW-0808">Transferase</keyword>
<dbReference type="CDD" id="cd02508">
    <property type="entry name" value="ADP_Glucose_PP"/>
    <property type="match status" value="1"/>
</dbReference>
<dbReference type="GO" id="GO:0008878">
    <property type="term" value="F:glucose-1-phosphate adenylyltransferase activity"/>
    <property type="evidence" value="ECO:0007669"/>
    <property type="project" value="UniProtKB-EC"/>
</dbReference>
<feature type="domain" description="Glucose-1-phosphate adenylyltransferase/Bifunctional protein GlmU-like C-terminal hexapeptide" evidence="4">
    <location>
        <begin position="274"/>
        <end position="347"/>
    </location>
</feature>
<evidence type="ECO:0000259" key="3">
    <source>
        <dbReference type="Pfam" id="PF00483"/>
    </source>
</evidence>
<evidence type="ECO:0000259" key="4">
    <source>
        <dbReference type="Pfam" id="PF24894"/>
    </source>
</evidence>
<proteinExistence type="inferred from homology"/>
<dbReference type="Proteomes" id="UP001589838">
    <property type="component" value="Unassembled WGS sequence"/>
</dbReference>
<gene>
    <name evidence="5" type="primary">glgD</name>
    <name evidence="5" type="ORF">ACFFHM_12835</name>
</gene>
<comment type="caution">
    <text evidence="5">The sequence shown here is derived from an EMBL/GenBank/DDBJ whole genome shotgun (WGS) entry which is preliminary data.</text>
</comment>
<keyword evidence="6" id="KW-1185">Reference proteome</keyword>
<dbReference type="SUPFAM" id="SSF51161">
    <property type="entry name" value="Trimeric LpxA-like enzymes"/>
    <property type="match status" value="1"/>
</dbReference>
<dbReference type="InterPro" id="IPR011831">
    <property type="entry name" value="ADP-Glc_PPase"/>
</dbReference>
<dbReference type="RefSeq" id="WP_335963949.1">
    <property type="nucleotide sequence ID" value="NZ_JAXBLX010000070.1"/>
</dbReference>
<dbReference type="InterPro" id="IPR029044">
    <property type="entry name" value="Nucleotide-diphossugar_trans"/>
</dbReference>
<keyword evidence="2" id="KW-0320">Glycogen biosynthesis</keyword>
<evidence type="ECO:0000313" key="6">
    <source>
        <dbReference type="Proteomes" id="UP001589838"/>
    </source>
</evidence>
<dbReference type="Gene3D" id="2.160.10.10">
    <property type="entry name" value="Hexapeptide repeat proteins"/>
    <property type="match status" value="1"/>
</dbReference>
<dbReference type="CDD" id="cd04651">
    <property type="entry name" value="LbH_G1P_AT_C"/>
    <property type="match status" value="1"/>
</dbReference>
<dbReference type="Pfam" id="PF24894">
    <property type="entry name" value="Hexapep_GlmU"/>
    <property type="match status" value="1"/>
</dbReference>
<dbReference type="InterPro" id="IPR011832">
    <property type="entry name" value="GlgDAde_trans"/>
</dbReference>
<sequence>MERIMGVINLGNEKDSLGDLTKHRCQASVPFGGRYRLVDFTLSNFVKSGVRNVGVFARNYYRSLLDHLGSGKEWDLDRQKDGLFIMPYYSNESYKGDIQHFYDNLSYFERSKEEYILVTQGSIVWNIDFRHVFEEHKKQGADITLIYKDYIQEEKAVYHTLDVDENERVQAVDLEKIVNQGDNVFLNTYLMKKSLFIDLMKETYEQGNYDFFTDAIRANLESYHVQGFHFKGYMPFIHSVESFYNHSMNLLDENVLQQLFYNHGFIYTKVNHGPPAKYLQSSQVVNSLIANGCSIEGTVENSILFRGVKVHKGAIIRNSIIMQKGEIGEGALLENVILDKDVKVSKDRILKGDEIPTVFAKSSHL</sequence>
<dbReference type="NCBIfam" id="TIGR02092">
    <property type="entry name" value="glgD"/>
    <property type="match status" value="1"/>
</dbReference>
<evidence type="ECO:0000313" key="5">
    <source>
        <dbReference type="EMBL" id="MFC0471349.1"/>
    </source>
</evidence>
<name>A0ABV6KDF4_9BACI</name>
<feature type="domain" description="Nucleotidyl transferase" evidence="3">
    <location>
        <begin position="17"/>
        <end position="232"/>
    </location>
</feature>
<dbReference type="InterPro" id="IPR011004">
    <property type="entry name" value="Trimer_LpxA-like_sf"/>
</dbReference>
<organism evidence="5 6">
    <name type="scientific">Halalkalibacter kiskunsagensis</name>
    <dbReference type="NCBI Taxonomy" id="1548599"/>
    <lineage>
        <taxon>Bacteria</taxon>
        <taxon>Bacillati</taxon>
        <taxon>Bacillota</taxon>
        <taxon>Bacilli</taxon>
        <taxon>Bacillales</taxon>
        <taxon>Bacillaceae</taxon>
        <taxon>Halalkalibacter</taxon>
    </lineage>
</organism>
<dbReference type="PANTHER" id="PTHR43523:SF6">
    <property type="entry name" value="GLYCOGEN BIOSYNTHESIS PROTEIN GLGD"/>
    <property type="match status" value="1"/>
</dbReference>
<dbReference type="PANTHER" id="PTHR43523">
    <property type="entry name" value="GLUCOSE-1-PHOSPHATE ADENYLYLTRANSFERASE-RELATED"/>
    <property type="match status" value="1"/>
</dbReference>
<dbReference type="InterPro" id="IPR056818">
    <property type="entry name" value="GlmU/GlgC-like_hexapep"/>
</dbReference>
<dbReference type="SUPFAM" id="SSF53448">
    <property type="entry name" value="Nucleotide-diphospho-sugar transferases"/>
    <property type="match status" value="1"/>
</dbReference>
<dbReference type="Pfam" id="PF00483">
    <property type="entry name" value="NTP_transferase"/>
    <property type="match status" value="1"/>
</dbReference>
<dbReference type="EC" id="2.7.7.27" evidence="5"/>
<dbReference type="InterPro" id="IPR005835">
    <property type="entry name" value="NTP_transferase_dom"/>
</dbReference>
<evidence type="ECO:0000256" key="1">
    <source>
        <dbReference type="ARBA" id="ARBA00010443"/>
    </source>
</evidence>